<feature type="transmembrane region" description="Helical" evidence="7">
    <location>
        <begin position="92"/>
        <end position="113"/>
    </location>
</feature>
<dbReference type="PIRSF" id="PIRSF006603">
    <property type="entry name" value="DinF"/>
    <property type="match status" value="1"/>
</dbReference>
<evidence type="ECO:0000256" key="7">
    <source>
        <dbReference type="SAM" id="Phobius"/>
    </source>
</evidence>
<feature type="transmembrane region" description="Helical" evidence="7">
    <location>
        <begin position="355"/>
        <end position="374"/>
    </location>
</feature>
<proteinExistence type="predicted"/>
<organism evidence="8 9">
    <name type="scientific">Cellulomonas bogoriensis 69B4 = DSM 16987</name>
    <dbReference type="NCBI Taxonomy" id="1386082"/>
    <lineage>
        <taxon>Bacteria</taxon>
        <taxon>Bacillati</taxon>
        <taxon>Actinomycetota</taxon>
        <taxon>Actinomycetes</taxon>
        <taxon>Micrococcales</taxon>
        <taxon>Cellulomonadaceae</taxon>
        <taxon>Cellulomonas</taxon>
    </lineage>
</organism>
<keyword evidence="4 7" id="KW-0812">Transmembrane</keyword>
<comment type="subcellular location">
    <subcellularLocation>
        <location evidence="1">Cell membrane</location>
        <topology evidence="1">Multi-pass membrane protein</topology>
    </subcellularLocation>
</comment>
<dbReference type="PANTHER" id="PTHR43549:SF3">
    <property type="entry name" value="MULTIDRUG RESISTANCE PROTEIN YPNP-RELATED"/>
    <property type="match status" value="1"/>
</dbReference>
<evidence type="ECO:0000313" key="9">
    <source>
        <dbReference type="Proteomes" id="UP000054314"/>
    </source>
</evidence>
<dbReference type="OrthoDB" id="9806302at2"/>
<sequence>MSKALTVGRPWRVLLVFLVPLFAGNVVQQAYQLTDAVVVGRFLGVQALAAVGATGSFLFLLLGFAWGMTSGFAIPTAQAFGAGDMRAVRRSIAAGTILTAAVSLLVTLVAPVLTEPALRLLRTPEELIPQATTFAVVSFLGTTATMFFNYLAAILRAVGDSRTPLIYLVLACVLNIALVLLAVPVLGMGLGGAAATTVIAQGVSVALCLHHVRRRVPELHVRREDWRLTRREVGRHLHLGVPMGFQASVIALGMIAVQVRLNDLGADAVAAYTTGVRVDHVAMALFSSLGIAVSMYAAQNLGARRPDRIRTGVRQALWMAVLGALAVGSVVVLAGAGVVRLFIGTGEEHVVSMAAYFLLVNGGLYVVLGTLFVLRGALQGLGYTAVPTVTGVLELVCRIGAALVLGAWWGFEGVVWGNPLAWFAAMLVLVPAYVRASRALGTGGPVVDPAAPAPVERPVAC</sequence>
<evidence type="ECO:0000256" key="6">
    <source>
        <dbReference type="ARBA" id="ARBA00023136"/>
    </source>
</evidence>
<dbReference type="GO" id="GO:0015297">
    <property type="term" value="F:antiporter activity"/>
    <property type="evidence" value="ECO:0007669"/>
    <property type="project" value="InterPro"/>
</dbReference>
<evidence type="ECO:0000256" key="4">
    <source>
        <dbReference type="ARBA" id="ARBA00022692"/>
    </source>
</evidence>
<dbReference type="AlphaFoldDB" id="A0A0A0BTP6"/>
<feature type="transmembrane region" description="Helical" evidence="7">
    <location>
        <begin position="318"/>
        <end position="343"/>
    </location>
</feature>
<dbReference type="InterPro" id="IPR002528">
    <property type="entry name" value="MATE_fam"/>
</dbReference>
<dbReference type="GO" id="GO:0042910">
    <property type="term" value="F:xenobiotic transmembrane transporter activity"/>
    <property type="evidence" value="ECO:0007669"/>
    <property type="project" value="InterPro"/>
</dbReference>
<feature type="transmembrane region" description="Helical" evidence="7">
    <location>
        <begin position="192"/>
        <end position="212"/>
    </location>
</feature>
<feature type="transmembrane region" description="Helical" evidence="7">
    <location>
        <begin position="281"/>
        <end position="298"/>
    </location>
</feature>
<dbReference type="EMBL" id="AXCZ01000118">
    <property type="protein sequence ID" value="KGM11320.1"/>
    <property type="molecule type" value="Genomic_DNA"/>
</dbReference>
<keyword evidence="6 7" id="KW-0472">Membrane</keyword>
<evidence type="ECO:0000256" key="2">
    <source>
        <dbReference type="ARBA" id="ARBA00022448"/>
    </source>
</evidence>
<dbReference type="NCBIfam" id="TIGR00797">
    <property type="entry name" value="matE"/>
    <property type="match status" value="1"/>
</dbReference>
<keyword evidence="9" id="KW-1185">Reference proteome</keyword>
<dbReference type="GO" id="GO:0005886">
    <property type="term" value="C:plasma membrane"/>
    <property type="evidence" value="ECO:0007669"/>
    <property type="project" value="UniProtKB-SubCell"/>
</dbReference>
<comment type="caution">
    <text evidence="8">The sequence shown here is derived from an EMBL/GenBank/DDBJ whole genome shotgun (WGS) entry which is preliminary data.</text>
</comment>
<evidence type="ECO:0000256" key="5">
    <source>
        <dbReference type="ARBA" id="ARBA00022989"/>
    </source>
</evidence>
<feature type="transmembrane region" description="Helical" evidence="7">
    <location>
        <begin position="165"/>
        <end position="186"/>
    </location>
</feature>
<evidence type="ECO:0000256" key="1">
    <source>
        <dbReference type="ARBA" id="ARBA00004651"/>
    </source>
</evidence>
<keyword evidence="2" id="KW-0813">Transport</keyword>
<dbReference type="InterPro" id="IPR052031">
    <property type="entry name" value="Membrane_Transporter-Flippase"/>
</dbReference>
<feature type="transmembrane region" description="Helical" evidence="7">
    <location>
        <begin position="237"/>
        <end position="261"/>
    </location>
</feature>
<feature type="transmembrane region" description="Helical" evidence="7">
    <location>
        <begin position="133"/>
        <end position="153"/>
    </location>
</feature>
<name>A0A0A0BTP6_9CELL</name>
<gene>
    <name evidence="8" type="ORF">N869_01770</name>
</gene>
<keyword evidence="5 7" id="KW-1133">Transmembrane helix</keyword>
<keyword evidence="3" id="KW-1003">Cell membrane</keyword>
<accession>A0A0A0BTP6</accession>
<dbReference type="CDD" id="cd13138">
    <property type="entry name" value="MATE_yoeA_like"/>
    <property type="match status" value="1"/>
</dbReference>
<evidence type="ECO:0000313" key="8">
    <source>
        <dbReference type="EMBL" id="KGM11320.1"/>
    </source>
</evidence>
<protein>
    <submittedName>
        <fullName evidence="8">Diguanylate cyclase</fullName>
    </submittedName>
</protein>
<reference evidence="8 9" key="1">
    <citation type="submission" date="2013-08" db="EMBL/GenBank/DDBJ databases">
        <title>Genome sequencing of Cellulomonas bogoriensis 69B4.</title>
        <authorList>
            <person name="Chen F."/>
            <person name="Li Y."/>
            <person name="Wang G."/>
        </authorList>
    </citation>
    <scope>NUCLEOTIDE SEQUENCE [LARGE SCALE GENOMIC DNA]</scope>
    <source>
        <strain evidence="8 9">69B4</strain>
    </source>
</reference>
<feature type="transmembrane region" description="Helical" evidence="7">
    <location>
        <begin position="386"/>
        <end position="409"/>
    </location>
</feature>
<feature type="transmembrane region" description="Helical" evidence="7">
    <location>
        <begin position="45"/>
        <end position="66"/>
    </location>
</feature>
<dbReference type="Pfam" id="PF01554">
    <property type="entry name" value="MatE"/>
    <property type="match status" value="2"/>
</dbReference>
<evidence type="ECO:0000256" key="3">
    <source>
        <dbReference type="ARBA" id="ARBA00022475"/>
    </source>
</evidence>
<feature type="transmembrane region" description="Helical" evidence="7">
    <location>
        <begin position="415"/>
        <end position="434"/>
    </location>
</feature>
<dbReference type="RefSeq" id="WP_035061318.1">
    <property type="nucleotide sequence ID" value="NZ_AXCZ01000118.1"/>
</dbReference>
<dbReference type="PANTHER" id="PTHR43549">
    <property type="entry name" value="MULTIDRUG RESISTANCE PROTEIN YPNP-RELATED"/>
    <property type="match status" value="1"/>
</dbReference>
<dbReference type="InterPro" id="IPR048279">
    <property type="entry name" value="MdtK-like"/>
</dbReference>
<dbReference type="Proteomes" id="UP000054314">
    <property type="component" value="Unassembled WGS sequence"/>
</dbReference>